<dbReference type="GO" id="GO:0005886">
    <property type="term" value="C:plasma membrane"/>
    <property type="evidence" value="ECO:0007669"/>
    <property type="project" value="UniProtKB-SubCell"/>
</dbReference>
<reference evidence="16 18" key="1">
    <citation type="submission" date="2016-10" db="EMBL/GenBank/DDBJ databases">
        <authorList>
            <person name="de Groot N.N."/>
        </authorList>
    </citation>
    <scope>NUCLEOTIDE SEQUENCE [LARGE SCALE GENOMIC DNA]</scope>
    <source>
        <strain evidence="16 18">LMG 25475</strain>
    </source>
</reference>
<evidence type="ECO:0000256" key="4">
    <source>
        <dbReference type="ARBA" id="ARBA00017504"/>
    </source>
</evidence>
<keyword evidence="6 14" id="KW-0349">Heme</keyword>
<feature type="transmembrane region" description="Helical" evidence="15">
    <location>
        <begin position="75"/>
        <end position="100"/>
    </location>
</feature>
<dbReference type="EMBL" id="CP076114">
    <property type="protein sequence ID" value="UUD64525.1"/>
    <property type="molecule type" value="Genomic_DNA"/>
</dbReference>
<keyword evidence="7 15" id="KW-0812">Transmembrane</keyword>
<evidence type="ECO:0000256" key="5">
    <source>
        <dbReference type="ARBA" id="ARBA00022475"/>
    </source>
</evidence>
<comment type="pathway">
    <text evidence="2 14">Porphyrin-containing compound metabolism; protoporphyrin-IX biosynthesis; protoporphyrin-IX from protoporphyrinogen-IX: step 1/1.</text>
</comment>
<protein>
    <recommendedName>
        <fullName evidence="4 14">Protoporphyrinogen IX oxidase</fullName>
        <ecNumber evidence="14">1.3.99.-</ecNumber>
    </recommendedName>
</protein>
<dbReference type="RefSeq" id="WP_070883941.1">
    <property type="nucleotide sequence ID" value="NZ_CP076114.1"/>
</dbReference>
<organism evidence="16 18">
    <name type="scientific">Phytopseudomonas seleniipraecipitans</name>
    <dbReference type="NCBI Taxonomy" id="640205"/>
    <lineage>
        <taxon>Bacteria</taxon>
        <taxon>Pseudomonadati</taxon>
        <taxon>Pseudomonadota</taxon>
        <taxon>Gammaproteobacteria</taxon>
        <taxon>Pseudomonadales</taxon>
        <taxon>Pseudomonadaceae</taxon>
        <taxon>Phytopseudomonas</taxon>
    </lineage>
</organism>
<keyword evidence="8 14" id="KW-0479">Metal-binding</keyword>
<comment type="catalytic activity">
    <reaction evidence="13 14">
        <text>protoporphyrinogen IX + 3 A = protoporphyrin IX + 3 AH2</text>
        <dbReference type="Rhea" id="RHEA:62000"/>
        <dbReference type="ChEBI" id="CHEBI:13193"/>
        <dbReference type="ChEBI" id="CHEBI:17499"/>
        <dbReference type="ChEBI" id="CHEBI:57306"/>
        <dbReference type="ChEBI" id="CHEBI:57307"/>
    </reaction>
</comment>
<evidence type="ECO:0000313" key="16">
    <source>
        <dbReference type="EMBL" id="SDG55278.1"/>
    </source>
</evidence>
<evidence type="ECO:0000256" key="15">
    <source>
        <dbReference type="SAM" id="Phobius"/>
    </source>
</evidence>
<evidence type="ECO:0000313" key="19">
    <source>
        <dbReference type="Proteomes" id="UP000887421"/>
    </source>
</evidence>
<evidence type="ECO:0000256" key="12">
    <source>
        <dbReference type="ARBA" id="ARBA00023136"/>
    </source>
</evidence>
<evidence type="ECO:0000256" key="6">
    <source>
        <dbReference type="ARBA" id="ARBA00022617"/>
    </source>
</evidence>
<comment type="function">
    <text evidence="14">Catalyzes the oxidation of protoporphyrinogen IX to protoporphyrin IX.</text>
</comment>
<dbReference type="PIRSF" id="PIRSF004638">
    <property type="entry name" value="UCP004638"/>
    <property type="match status" value="1"/>
</dbReference>
<dbReference type="STRING" id="640205.SAMN05216381_4288"/>
<evidence type="ECO:0000256" key="14">
    <source>
        <dbReference type="PIRNR" id="PIRNR004638"/>
    </source>
</evidence>
<dbReference type="PANTHER" id="PTHR40255">
    <property type="entry name" value="UPF0093 MEMBRANE PROTEIN SLR1790"/>
    <property type="match status" value="1"/>
</dbReference>
<evidence type="ECO:0000313" key="18">
    <source>
        <dbReference type="Proteomes" id="UP000243378"/>
    </source>
</evidence>
<accession>A0A1G7V6R8</accession>
<dbReference type="GO" id="GO:0006782">
    <property type="term" value="P:protoporphyrinogen IX biosynthetic process"/>
    <property type="evidence" value="ECO:0007669"/>
    <property type="project" value="UniProtKB-UniRule"/>
</dbReference>
<dbReference type="AlphaFoldDB" id="A0A1G7V6R8"/>
<feature type="transmembrane region" description="Helical" evidence="15">
    <location>
        <begin position="112"/>
        <end position="133"/>
    </location>
</feature>
<dbReference type="PROSITE" id="PS51257">
    <property type="entry name" value="PROKAR_LIPOPROTEIN"/>
    <property type="match status" value="1"/>
</dbReference>
<dbReference type="Proteomes" id="UP000887421">
    <property type="component" value="Chromosome"/>
</dbReference>
<dbReference type="UniPathway" id="UPA00251">
    <property type="reaction ID" value="UER00324"/>
</dbReference>
<name>A0A1G7V6R8_9GAMM</name>
<dbReference type="Pfam" id="PF03653">
    <property type="entry name" value="UPF0093"/>
    <property type="match status" value="1"/>
</dbReference>
<dbReference type="InterPro" id="IPR005265">
    <property type="entry name" value="HemJ-like"/>
</dbReference>
<dbReference type="EC" id="1.3.99.-" evidence="14"/>
<sequence length="137" mass="14682">MPLLKLLHFTALILWCGALLYLPALIAASCRSAHVPDRPGHPEINRSVFTLVMTPAAIVAIGSGTALFLRDGTFGVWLIAKLTMVAVMVICHALLGLLILQCERHPRPVMQIACAALGGTTLCMVAATLWLVLAKPF</sequence>
<dbReference type="OrthoDB" id="5770094at2"/>
<keyword evidence="11 14" id="KW-0408">Iron</keyword>
<evidence type="ECO:0000256" key="3">
    <source>
        <dbReference type="ARBA" id="ARBA00006501"/>
    </source>
</evidence>
<evidence type="ECO:0000256" key="10">
    <source>
        <dbReference type="ARBA" id="ARBA00023002"/>
    </source>
</evidence>
<dbReference type="Proteomes" id="UP000243378">
    <property type="component" value="Unassembled WGS sequence"/>
</dbReference>
<dbReference type="EMBL" id="FNBM01000014">
    <property type="protein sequence ID" value="SDG55278.1"/>
    <property type="molecule type" value="Genomic_DNA"/>
</dbReference>
<proteinExistence type="inferred from homology"/>
<keyword evidence="10" id="KW-0560">Oxidoreductase</keyword>
<feature type="transmembrane region" description="Helical" evidence="15">
    <location>
        <begin position="48"/>
        <end position="69"/>
    </location>
</feature>
<keyword evidence="12 14" id="KW-0472">Membrane</keyword>
<evidence type="ECO:0000256" key="8">
    <source>
        <dbReference type="ARBA" id="ARBA00022723"/>
    </source>
</evidence>
<comment type="subcellular location">
    <subcellularLocation>
        <location evidence="1">Cell membrane</location>
        <topology evidence="1">Multi-pass membrane protein</topology>
    </subcellularLocation>
</comment>
<evidence type="ECO:0000313" key="17">
    <source>
        <dbReference type="EMBL" id="UUD64525.1"/>
    </source>
</evidence>
<comment type="cofactor">
    <cofactor evidence="14">
        <name>heme b</name>
        <dbReference type="ChEBI" id="CHEBI:60344"/>
    </cofactor>
    <text evidence="14">Binds 1 heme b (iron(II)-protoporphyrin IX) group per subunit.</text>
</comment>
<keyword evidence="5 14" id="KW-1003">Cell membrane</keyword>
<dbReference type="GO" id="GO:0070818">
    <property type="term" value="F:protoporphyrinogen oxidase activity"/>
    <property type="evidence" value="ECO:0007669"/>
    <property type="project" value="UniProtKB-UniRule"/>
</dbReference>
<evidence type="ECO:0000256" key="9">
    <source>
        <dbReference type="ARBA" id="ARBA00022989"/>
    </source>
</evidence>
<evidence type="ECO:0000256" key="13">
    <source>
        <dbReference type="ARBA" id="ARBA00048390"/>
    </source>
</evidence>
<gene>
    <name evidence="17" type="ORF">D16iCDA_02130</name>
    <name evidence="16" type="ORF">SAMN05216381_4288</name>
</gene>
<evidence type="ECO:0000256" key="11">
    <source>
        <dbReference type="ARBA" id="ARBA00023004"/>
    </source>
</evidence>
<dbReference type="PANTHER" id="PTHR40255:SF1">
    <property type="entry name" value="PROTOPORPHYRINOGEN IX OXIDASE"/>
    <property type="match status" value="1"/>
</dbReference>
<evidence type="ECO:0000256" key="7">
    <source>
        <dbReference type="ARBA" id="ARBA00022692"/>
    </source>
</evidence>
<comment type="similarity">
    <text evidence="3 14">Belongs to the HemJ family.</text>
</comment>
<evidence type="ECO:0000256" key="1">
    <source>
        <dbReference type="ARBA" id="ARBA00004651"/>
    </source>
</evidence>
<feature type="transmembrane region" description="Helical" evidence="15">
    <location>
        <begin position="6"/>
        <end position="27"/>
    </location>
</feature>
<dbReference type="GO" id="GO:0046872">
    <property type="term" value="F:metal ion binding"/>
    <property type="evidence" value="ECO:0007669"/>
    <property type="project" value="UniProtKB-UniRule"/>
</dbReference>
<keyword evidence="19" id="KW-1185">Reference proteome</keyword>
<reference evidence="17" key="2">
    <citation type="submission" date="2021-05" db="EMBL/GenBank/DDBJ databases">
        <title>Complete genome sequence of Pseudomonas seleniipraecipitans strain D1-6.</title>
        <authorList>
            <person name="Lafi F."/>
            <person name="Eida A."/>
            <person name="Alam I."/>
            <person name="Hert H."/>
            <person name="Saad M."/>
        </authorList>
    </citation>
    <scope>NUCLEOTIDE SEQUENCE</scope>
    <source>
        <strain evidence="17">D1-6</strain>
    </source>
</reference>
<evidence type="ECO:0000256" key="2">
    <source>
        <dbReference type="ARBA" id="ARBA00005073"/>
    </source>
</evidence>
<keyword evidence="9 15" id="KW-1133">Transmembrane helix</keyword>